<accession>A0A286TTE2</accession>
<dbReference type="Gene3D" id="3.40.50.11890">
    <property type="match status" value="1"/>
</dbReference>
<dbReference type="PANTHER" id="PTHR30548">
    <property type="entry name" value="2-HYDROXYGLUTARYL-COA DEHYDRATASE, D-COMPONENT-RELATED"/>
    <property type="match status" value="1"/>
</dbReference>
<organism evidence="2 3">
    <name type="scientific">Candidatus Scalindua japonica</name>
    <dbReference type="NCBI Taxonomy" id="1284222"/>
    <lineage>
        <taxon>Bacteria</taxon>
        <taxon>Pseudomonadati</taxon>
        <taxon>Planctomycetota</taxon>
        <taxon>Candidatus Brocadiia</taxon>
        <taxon>Candidatus Brocadiales</taxon>
        <taxon>Candidatus Scalinduaceae</taxon>
        <taxon>Candidatus Scalindua</taxon>
    </lineage>
</organism>
<dbReference type="Proteomes" id="UP000218542">
    <property type="component" value="Unassembled WGS sequence"/>
</dbReference>
<evidence type="ECO:0000313" key="3">
    <source>
        <dbReference type="Proteomes" id="UP000218542"/>
    </source>
</evidence>
<sequence>MSEQRVCLFCGIYPVELFECFDLSWEYCSNVHSTGVWEQYSIPTICEYFKKQVDFTKTPDFSEYQAFIMQTHCNAMERLYDIYHLEFGHKKIYLFQNPRDNSELGKGFYKKQLLKLITFLETISADRFESNKLKNIIAKSKKRRRLFEYIKKCISLGLFDSSIYENYLELTKSGRLTDKKEGEIERFLDEVSSVINKYEFKGWNKKTLLFVGSVIPGYEYFYALKGKGYSVIPVFNNLTPYDGQYATVKDYDDPLDELVEFYVGNVRNIRQGDNAEYYEYIKTCLEKYKVNAVVFFNIKFCTLNSFDTDNLLEFLEESNIPHLAVEDSYERYFNAGVANRINAFLETI</sequence>
<proteinExistence type="inferred from homology"/>
<evidence type="ECO:0000313" key="2">
    <source>
        <dbReference type="EMBL" id="GAX59138.1"/>
    </source>
</evidence>
<dbReference type="EMBL" id="BAOS01000001">
    <property type="protein sequence ID" value="GAX59138.1"/>
    <property type="molecule type" value="Genomic_DNA"/>
</dbReference>
<dbReference type="PANTHER" id="PTHR30548:SF1">
    <property type="entry name" value="DEHYDRATASE SUBUNIT MJ0007-RELATED"/>
    <property type="match status" value="1"/>
</dbReference>
<protein>
    <submittedName>
        <fullName evidence="2">Benzoyl-CoA reductase/2-hydroxyglutaryl-CoA dehydratase</fullName>
    </submittedName>
</protein>
<gene>
    <name evidence="2" type="ORF">SCALIN_C01_0069</name>
</gene>
<dbReference type="AlphaFoldDB" id="A0A286TTE2"/>
<comment type="similarity">
    <text evidence="1">Belongs to the FldB/FldC dehydratase alpha/beta subunit family.</text>
</comment>
<comment type="caution">
    <text evidence="2">The sequence shown here is derived from an EMBL/GenBank/DDBJ whole genome shotgun (WGS) entry which is preliminary data.</text>
</comment>
<dbReference type="Pfam" id="PF06050">
    <property type="entry name" value="HGD-D"/>
    <property type="match status" value="1"/>
</dbReference>
<dbReference type="RefSeq" id="WP_096892277.1">
    <property type="nucleotide sequence ID" value="NZ_BAOS01000001.1"/>
</dbReference>
<reference evidence="3" key="1">
    <citation type="journal article" date="2017" name="Environ. Microbiol. Rep.">
        <title>Genetic Diversity of Marine Anaerobic Ammonium-Oxidizing Bacteria as Revealed by Genomic and Proteomic Analyses of 'Candidatus Scalindua japonica'.</title>
        <authorList>
            <person name="Oshiki M."/>
            <person name="Mizuto K."/>
            <person name="Kimura Z."/>
            <person name="Kindaichi T."/>
            <person name="Satoh H."/>
            <person name="Okabe S."/>
        </authorList>
    </citation>
    <scope>NUCLEOTIDE SEQUENCE [LARGE SCALE GENOMIC DNA]</scope>
    <source>
        <strain evidence="3">husup-a2</strain>
    </source>
</reference>
<keyword evidence="3" id="KW-1185">Reference proteome</keyword>
<dbReference type="OrthoDB" id="9778513at2"/>
<dbReference type="InterPro" id="IPR010327">
    <property type="entry name" value="FldB/FldC_alpha/beta"/>
</dbReference>
<evidence type="ECO:0000256" key="1">
    <source>
        <dbReference type="ARBA" id="ARBA00005806"/>
    </source>
</evidence>
<name>A0A286TTE2_9BACT</name>
<dbReference type="Gene3D" id="3.40.50.11900">
    <property type="match status" value="1"/>
</dbReference>